<protein>
    <recommendedName>
        <fullName evidence="8">ABC transmembrane type-1 domain-containing protein</fullName>
    </recommendedName>
</protein>
<evidence type="ECO:0000256" key="4">
    <source>
        <dbReference type="ARBA" id="ARBA00022692"/>
    </source>
</evidence>
<evidence type="ECO:0000313" key="10">
    <source>
        <dbReference type="Proteomes" id="UP000245380"/>
    </source>
</evidence>
<dbReference type="Gene3D" id="1.10.3720.10">
    <property type="entry name" value="MetI-like"/>
    <property type="match status" value="1"/>
</dbReference>
<dbReference type="EMBL" id="MPDK01000006">
    <property type="protein sequence ID" value="PWI58027.1"/>
    <property type="molecule type" value="Genomic_DNA"/>
</dbReference>
<organism evidence="9 10">
    <name type="scientific">Sulfoacidibacillus thermotolerans</name>
    <name type="common">Acidibacillus sulfuroxidans</name>
    <dbReference type="NCBI Taxonomy" id="1765684"/>
    <lineage>
        <taxon>Bacteria</taxon>
        <taxon>Bacillati</taxon>
        <taxon>Bacillota</taxon>
        <taxon>Bacilli</taxon>
        <taxon>Bacillales</taxon>
        <taxon>Alicyclobacillaceae</taxon>
        <taxon>Sulfoacidibacillus</taxon>
    </lineage>
</organism>
<proteinExistence type="predicted"/>
<dbReference type="GO" id="GO:0055085">
    <property type="term" value="P:transmembrane transport"/>
    <property type="evidence" value="ECO:0007669"/>
    <property type="project" value="InterPro"/>
</dbReference>
<dbReference type="GO" id="GO:0005886">
    <property type="term" value="C:plasma membrane"/>
    <property type="evidence" value="ECO:0007669"/>
    <property type="project" value="UniProtKB-SubCell"/>
</dbReference>
<dbReference type="InterPro" id="IPR050366">
    <property type="entry name" value="BP-dependent_transpt_permease"/>
</dbReference>
<dbReference type="InterPro" id="IPR035906">
    <property type="entry name" value="MetI-like_sf"/>
</dbReference>
<dbReference type="PANTHER" id="PTHR43386">
    <property type="entry name" value="OLIGOPEPTIDE TRANSPORT SYSTEM PERMEASE PROTEIN APPC"/>
    <property type="match status" value="1"/>
</dbReference>
<sequence length="113" mass="12127">MNGQGPVPFPAVAIGIGYIPIFVCTVRGQVLTEKNKEYIESARMIGCRPIRLMVKYIFPNVMMPLFVQATLAIANGIVTEASLGCLGLSAQPPTPSFGSMLQVDQGYISPNPL</sequence>
<comment type="subcellular location">
    <subcellularLocation>
        <location evidence="1">Cell membrane</location>
        <topology evidence="1">Multi-pass membrane protein</topology>
    </subcellularLocation>
</comment>
<evidence type="ECO:0000259" key="8">
    <source>
        <dbReference type="Pfam" id="PF00528"/>
    </source>
</evidence>
<dbReference type="RefSeq" id="WP_109430071.1">
    <property type="nucleotide sequence ID" value="NZ_MPDK01000006.1"/>
</dbReference>
<reference evidence="9 10" key="1">
    <citation type="submission" date="2016-11" db="EMBL/GenBank/DDBJ databases">
        <title>Comparative genomics of Acidibacillus ferroxidans species.</title>
        <authorList>
            <person name="Oliveira G."/>
            <person name="Nunes G."/>
            <person name="Oliveira R."/>
            <person name="Araujo F."/>
            <person name="Salim A."/>
            <person name="Scholte L."/>
            <person name="Morais D."/>
            <person name="Nancucheo I."/>
            <person name="Johnson D.B."/>
            <person name="Grail B."/>
            <person name="Bittencourt J."/>
            <person name="Valadares R."/>
        </authorList>
    </citation>
    <scope>NUCLEOTIDE SEQUENCE [LARGE SCALE GENOMIC DNA]</scope>
    <source>
        <strain evidence="9 10">Y002</strain>
    </source>
</reference>
<accession>A0A2U3D9R3</accession>
<dbReference type="PANTHER" id="PTHR43386:SF1">
    <property type="entry name" value="D,D-DIPEPTIDE TRANSPORT SYSTEM PERMEASE PROTEIN DDPC-RELATED"/>
    <property type="match status" value="1"/>
</dbReference>
<dbReference type="CDD" id="cd06261">
    <property type="entry name" value="TM_PBP2"/>
    <property type="match status" value="1"/>
</dbReference>
<comment type="caution">
    <text evidence="9">The sequence shown here is derived from an EMBL/GenBank/DDBJ whole genome shotgun (WGS) entry which is preliminary data.</text>
</comment>
<evidence type="ECO:0000256" key="1">
    <source>
        <dbReference type="ARBA" id="ARBA00004651"/>
    </source>
</evidence>
<feature type="transmembrane region" description="Helical" evidence="7">
    <location>
        <begin position="6"/>
        <end position="26"/>
    </location>
</feature>
<dbReference type="SUPFAM" id="SSF161098">
    <property type="entry name" value="MetI-like"/>
    <property type="match status" value="1"/>
</dbReference>
<evidence type="ECO:0000256" key="7">
    <source>
        <dbReference type="SAM" id="Phobius"/>
    </source>
</evidence>
<evidence type="ECO:0000256" key="3">
    <source>
        <dbReference type="ARBA" id="ARBA00022475"/>
    </source>
</evidence>
<dbReference type="Proteomes" id="UP000245380">
    <property type="component" value="Unassembled WGS sequence"/>
</dbReference>
<dbReference type="AlphaFoldDB" id="A0A2U3D9R3"/>
<dbReference type="OrthoDB" id="9797472at2"/>
<evidence type="ECO:0000256" key="6">
    <source>
        <dbReference type="ARBA" id="ARBA00023136"/>
    </source>
</evidence>
<evidence type="ECO:0000313" key="9">
    <source>
        <dbReference type="EMBL" id="PWI58027.1"/>
    </source>
</evidence>
<gene>
    <name evidence="9" type="ORF">BM613_04955</name>
</gene>
<keyword evidence="6 7" id="KW-0472">Membrane</keyword>
<keyword evidence="10" id="KW-1185">Reference proteome</keyword>
<keyword evidence="3" id="KW-1003">Cell membrane</keyword>
<dbReference type="Pfam" id="PF00528">
    <property type="entry name" value="BPD_transp_1"/>
    <property type="match status" value="1"/>
</dbReference>
<keyword evidence="5 7" id="KW-1133">Transmembrane helix</keyword>
<feature type="domain" description="ABC transmembrane type-1" evidence="8">
    <location>
        <begin position="9"/>
        <end position="106"/>
    </location>
</feature>
<keyword evidence="2" id="KW-0813">Transport</keyword>
<evidence type="ECO:0000256" key="5">
    <source>
        <dbReference type="ARBA" id="ARBA00022989"/>
    </source>
</evidence>
<name>A0A2U3D9R3_SULT2</name>
<keyword evidence="4 7" id="KW-0812">Transmembrane</keyword>
<evidence type="ECO:0000256" key="2">
    <source>
        <dbReference type="ARBA" id="ARBA00022448"/>
    </source>
</evidence>
<dbReference type="InterPro" id="IPR000515">
    <property type="entry name" value="MetI-like"/>
</dbReference>